<dbReference type="RefSeq" id="WP_198747258.1">
    <property type="nucleotide sequence ID" value="NZ_JAEHTE010000009.1"/>
</dbReference>
<dbReference type="AlphaFoldDB" id="A0A8I1EG11"/>
<dbReference type="GO" id="GO:0008168">
    <property type="term" value="F:methyltransferase activity"/>
    <property type="evidence" value="ECO:0007669"/>
    <property type="project" value="UniProtKB-UniRule"/>
</dbReference>
<evidence type="ECO:0000313" key="7">
    <source>
        <dbReference type="Proteomes" id="UP000637061"/>
    </source>
</evidence>
<feature type="binding site" evidence="3 4">
    <location>
        <position position="285"/>
    </location>
    <ligand>
        <name>Zn(2+)</name>
        <dbReference type="ChEBI" id="CHEBI:29105"/>
    </ligand>
</feature>
<feature type="binding site" evidence="3 4">
    <location>
        <position position="208"/>
    </location>
    <ligand>
        <name>Zn(2+)</name>
        <dbReference type="ChEBI" id="CHEBI:29105"/>
    </ligand>
</feature>
<dbReference type="GO" id="GO:0008270">
    <property type="term" value="F:zinc ion binding"/>
    <property type="evidence" value="ECO:0007669"/>
    <property type="project" value="InterPro"/>
</dbReference>
<keyword evidence="3 4" id="KW-0479">Metal-binding</keyword>
<keyword evidence="3 4" id="KW-0862">Zinc</keyword>
<dbReference type="PANTHER" id="PTHR11103:SF18">
    <property type="entry name" value="SLR1189 PROTEIN"/>
    <property type="match status" value="1"/>
</dbReference>
<proteinExistence type="predicted"/>
<comment type="cofactor">
    <cofactor evidence="3">
        <name>Zn(2+)</name>
        <dbReference type="ChEBI" id="CHEBI:29105"/>
    </cofactor>
    <text evidence="3">Binds 1 zinc ion per subunit.</text>
</comment>
<dbReference type="GO" id="GO:0032259">
    <property type="term" value="P:methylation"/>
    <property type="evidence" value="ECO:0007669"/>
    <property type="project" value="UniProtKB-KW"/>
</dbReference>
<dbReference type="Proteomes" id="UP000637061">
    <property type="component" value="Unassembled WGS sequence"/>
</dbReference>
<dbReference type="InterPro" id="IPR003726">
    <property type="entry name" value="HCY_dom"/>
</dbReference>
<evidence type="ECO:0000313" key="6">
    <source>
        <dbReference type="EMBL" id="MBI6884518.1"/>
    </source>
</evidence>
<dbReference type="SUPFAM" id="SSF82282">
    <property type="entry name" value="Homocysteine S-methyltransferase"/>
    <property type="match status" value="1"/>
</dbReference>
<feature type="domain" description="Hcy-binding" evidence="5">
    <location>
        <begin position="1"/>
        <end position="299"/>
    </location>
</feature>
<evidence type="ECO:0000256" key="1">
    <source>
        <dbReference type="ARBA" id="ARBA00022603"/>
    </source>
</evidence>
<keyword evidence="1 4" id="KW-0489">Methyltransferase</keyword>
<keyword evidence="2 4" id="KW-0808">Transferase</keyword>
<dbReference type="PIRSF" id="PIRSF037505">
    <property type="entry name" value="Betaine_HMT"/>
    <property type="match status" value="1"/>
</dbReference>
<evidence type="ECO:0000256" key="2">
    <source>
        <dbReference type="ARBA" id="ARBA00022679"/>
    </source>
</evidence>
<reference evidence="6" key="1">
    <citation type="submission" date="2020-12" db="EMBL/GenBank/DDBJ databases">
        <title>Enhanced detection system for hospital associated transmission using whole genome sequencing surveillance.</title>
        <authorList>
            <person name="Harrison L.H."/>
            <person name="Van Tyne D."/>
            <person name="Marsh J.W."/>
            <person name="Griffith M.P."/>
            <person name="Snyder D.J."/>
            <person name="Cooper V.S."/>
            <person name="Mustapha M."/>
        </authorList>
    </citation>
    <scope>NUCLEOTIDE SEQUENCE</scope>
    <source>
        <strain evidence="6">PSB00042</strain>
    </source>
</reference>
<dbReference type="InterPro" id="IPR017226">
    <property type="entry name" value="BHMT-like"/>
</dbReference>
<protein>
    <submittedName>
        <fullName evidence="6">Homocysteine S-methyltransferase family protein</fullName>
    </submittedName>
</protein>
<evidence type="ECO:0000259" key="5">
    <source>
        <dbReference type="PROSITE" id="PS50970"/>
    </source>
</evidence>
<evidence type="ECO:0000256" key="3">
    <source>
        <dbReference type="PIRSR" id="PIRSR037505-2"/>
    </source>
</evidence>
<comment type="caution">
    <text evidence="6">The sequence shown here is derived from an EMBL/GenBank/DDBJ whole genome shotgun (WGS) entry which is preliminary data.</text>
</comment>
<dbReference type="Pfam" id="PF02574">
    <property type="entry name" value="S-methyl_trans"/>
    <property type="match status" value="1"/>
</dbReference>
<dbReference type="PANTHER" id="PTHR11103">
    <property type="entry name" value="SLR1189 PROTEIN"/>
    <property type="match status" value="1"/>
</dbReference>
<feature type="binding site" evidence="3 4">
    <location>
        <position position="284"/>
    </location>
    <ligand>
        <name>Zn(2+)</name>
        <dbReference type="ChEBI" id="CHEBI:29105"/>
    </ligand>
</feature>
<dbReference type="InterPro" id="IPR036589">
    <property type="entry name" value="HCY_dom_sf"/>
</dbReference>
<gene>
    <name evidence="6" type="ORF">JEU22_11385</name>
</gene>
<dbReference type="EMBL" id="JAEHTE010000009">
    <property type="protein sequence ID" value="MBI6884518.1"/>
    <property type="molecule type" value="Genomic_DNA"/>
</dbReference>
<sequence>MTRRAWTLLDGGMGRELKRIGAPFRQPEWSALALFEAPEYVTQVHRAFIAAGARVITTNSYAVVPFHIGEERFARSGRALAELSGRLARGAAEEAGALVQVAGSLPPALGSYRPDLFDPVRSQAIHRELIRGLASHVDFWLAETQSSLAEARAVHAALDGDGKPLWLSFTLLDPDTEHAVPLLRSGESVQQAVLLALELGASALLFNCSQPQSMGAALRSARQVLKQEARELALGVYANAFAPVREDAQANETLLDIRADLGPEAYLQWAQQWVEEGAGIVGGCCGIGPEHIARLDEHLQACKQGME</sequence>
<accession>A0A8I1EG11</accession>
<name>A0A8I1EG11_PSEPU</name>
<evidence type="ECO:0000256" key="4">
    <source>
        <dbReference type="PROSITE-ProRule" id="PRU00333"/>
    </source>
</evidence>
<dbReference type="GO" id="GO:0009086">
    <property type="term" value="P:methionine biosynthetic process"/>
    <property type="evidence" value="ECO:0007669"/>
    <property type="project" value="InterPro"/>
</dbReference>
<dbReference type="PROSITE" id="PS50970">
    <property type="entry name" value="HCY"/>
    <property type="match status" value="1"/>
</dbReference>
<dbReference type="Gene3D" id="3.20.20.330">
    <property type="entry name" value="Homocysteine-binding-like domain"/>
    <property type="match status" value="1"/>
</dbReference>
<organism evidence="6 7">
    <name type="scientific">Pseudomonas putida</name>
    <name type="common">Arthrobacter siderocapsulatus</name>
    <dbReference type="NCBI Taxonomy" id="303"/>
    <lineage>
        <taxon>Bacteria</taxon>
        <taxon>Pseudomonadati</taxon>
        <taxon>Pseudomonadota</taxon>
        <taxon>Gammaproteobacteria</taxon>
        <taxon>Pseudomonadales</taxon>
        <taxon>Pseudomonadaceae</taxon>
        <taxon>Pseudomonas</taxon>
    </lineage>
</organism>